<protein>
    <submittedName>
        <fullName evidence="6">YSIRK-type signal peptide-containing protein</fullName>
    </submittedName>
</protein>
<feature type="domain" description="Streptococcal pilin isopeptide linkage" evidence="5">
    <location>
        <begin position="830"/>
        <end position="933"/>
    </location>
</feature>
<feature type="signal peptide" evidence="3">
    <location>
        <begin position="1"/>
        <end position="31"/>
    </location>
</feature>
<dbReference type="Pfam" id="PF12892">
    <property type="entry name" value="FctA"/>
    <property type="match status" value="6"/>
</dbReference>
<feature type="compositionally biased region" description="Polar residues" evidence="2">
    <location>
        <begin position="190"/>
        <end position="205"/>
    </location>
</feature>
<dbReference type="Gene3D" id="2.60.40.3050">
    <property type="match status" value="6"/>
</dbReference>
<dbReference type="NCBIfam" id="TIGR03786">
    <property type="entry name" value="strep_pil_rpt"/>
    <property type="match status" value="6"/>
</dbReference>
<feature type="compositionally biased region" description="Low complexity" evidence="2">
    <location>
        <begin position="86"/>
        <end position="113"/>
    </location>
</feature>
<feature type="chain" id="PRO_5039070992" evidence="3">
    <location>
        <begin position="32"/>
        <end position="1543"/>
    </location>
</feature>
<dbReference type="InterPro" id="IPR005877">
    <property type="entry name" value="YSIRK_signal_dom"/>
</dbReference>
<keyword evidence="1 3" id="KW-0732">Signal</keyword>
<dbReference type="Gene3D" id="2.60.40.740">
    <property type="match status" value="1"/>
</dbReference>
<dbReference type="EMBL" id="JAGZZN010000068">
    <property type="protein sequence ID" value="MBS6537493.1"/>
    <property type="molecule type" value="Genomic_DNA"/>
</dbReference>
<feature type="compositionally biased region" description="Low complexity" evidence="2">
    <location>
        <begin position="44"/>
        <end position="63"/>
    </location>
</feature>
<feature type="domain" description="Streptococcal pilin isopeptide linkage" evidence="5">
    <location>
        <begin position="1168"/>
        <end position="1269"/>
    </location>
</feature>
<evidence type="ECO:0000256" key="3">
    <source>
        <dbReference type="SAM" id="SignalP"/>
    </source>
</evidence>
<feature type="domain" description="YSIRK Gram-positive signal peptide" evidence="4">
    <location>
        <begin position="6"/>
        <end position="30"/>
    </location>
</feature>
<feature type="domain" description="Streptococcal pilin isopeptide linkage" evidence="5">
    <location>
        <begin position="708"/>
        <end position="819"/>
    </location>
</feature>
<dbReference type="Pfam" id="PF04650">
    <property type="entry name" value="YSIRK_signal"/>
    <property type="match status" value="1"/>
</dbReference>
<feature type="domain" description="Streptococcal pilin isopeptide linkage" evidence="5">
    <location>
        <begin position="1054"/>
        <end position="1159"/>
    </location>
</feature>
<gene>
    <name evidence="6" type="ORF">KH363_08100</name>
</gene>
<feature type="region of interest" description="Disordered" evidence="2">
    <location>
        <begin position="1380"/>
        <end position="1408"/>
    </location>
</feature>
<feature type="domain" description="Streptococcal pilin isopeptide linkage" evidence="5">
    <location>
        <begin position="942"/>
        <end position="1043"/>
    </location>
</feature>
<feature type="non-terminal residue" evidence="6">
    <location>
        <position position="1543"/>
    </location>
</feature>
<evidence type="ECO:0000256" key="2">
    <source>
        <dbReference type="SAM" id="MobiDB-lite"/>
    </source>
</evidence>
<accession>A0A943SS39</accession>
<reference evidence="6" key="1">
    <citation type="submission" date="2021-02" db="EMBL/GenBank/DDBJ databases">
        <title>Infant gut strain persistence is associated with maternal origin, phylogeny, and functional potential including surface adhesion and iron acquisition.</title>
        <authorList>
            <person name="Lou Y.C."/>
        </authorList>
    </citation>
    <scope>NUCLEOTIDE SEQUENCE</scope>
    <source>
        <strain evidence="6">L3_060_000G1_dasL3_060_000G1_metabat.metabat.86_ sub</strain>
    </source>
</reference>
<evidence type="ECO:0000313" key="6">
    <source>
        <dbReference type="EMBL" id="MBS6537493.1"/>
    </source>
</evidence>
<feature type="domain" description="Streptococcal pilin isopeptide linkage" evidence="5">
    <location>
        <begin position="1280"/>
        <end position="1399"/>
    </location>
</feature>
<feature type="compositionally biased region" description="Basic and acidic residues" evidence="2">
    <location>
        <begin position="174"/>
        <end position="184"/>
    </location>
</feature>
<name>A0A943SS39_STRPA</name>
<evidence type="ECO:0000256" key="1">
    <source>
        <dbReference type="ARBA" id="ARBA00022729"/>
    </source>
</evidence>
<comment type="caution">
    <text evidence="6">The sequence shown here is derived from an EMBL/GenBank/DDBJ whole genome shotgun (WGS) entry which is preliminary data.</text>
</comment>
<organism evidence="6 7">
    <name type="scientific">Streptococcus parasanguinis</name>
    <dbReference type="NCBI Taxonomy" id="1318"/>
    <lineage>
        <taxon>Bacteria</taxon>
        <taxon>Bacillati</taxon>
        <taxon>Bacillota</taxon>
        <taxon>Bacilli</taxon>
        <taxon>Lactobacillales</taxon>
        <taxon>Streptococcaceae</taxon>
        <taxon>Streptococcus</taxon>
    </lineage>
</organism>
<proteinExistence type="predicted"/>
<dbReference type="InterPro" id="IPR022464">
    <property type="entry name" value="Strep_pil_isopept_link"/>
</dbReference>
<dbReference type="Proteomes" id="UP000761167">
    <property type="component" value="Unassembled WGS sequence"/>
</dbReference>
<evidence type="ECO:0000259" key="5">
    <source>
        <dbReference type="Pfam" id="PF12892"/>
    </source>
</evidence>
<dbReference type="InterPro" id="IPR038174">
    <property type="entry name" value="Strep_pil_link_sf"/>
</dbReference>
<feature type="compositionally biased region" description="Low complexity" evidence="2">
    <location>
        <begin position="153"/>
        <end position="173"/>
    </location>
</feature>
<sequence>MKDIFNRRQRFSLRKYSIGVCSVLLGTALFAAGAQSASADEAASESAGTAASEAAQPATTESSQVEAPAASKAYGEGGSVPKIDLSGTAAATSETPASAIEKAEATATPAATEKQVAPAETKKTEEASKPLNVGSLPEIALPTAKKVETSSKPAPTTAATPAAPTATRAAAGESSERAAAREEVATPAGTTTFSATVNPAASITGTEPAAQTDKATSTDVAAAVANANAERTNAGALAVSSRRRGKRALTDHNNEPVAVATFLKDGEVATPDMTDPNGATVSSQTVPAGYAAKEGDFYTYAIWDLTKFNERYGTKYYARAYKRFDDSTDTTVELLDKNTGSVVETRTITASSGVQKFTTTTAASNSQLTFQVDYKAGTAPSGKKAEPFIQNGYAVGKSITDLVAGGHQLTPAEQALYTAVYNARTTTDILNVVEPAYNGRTITDSNAKIPVTINKTTYYKVVDKNNPTFNANKTDKTVQDYKENGNEVELASYTLKAEEGQRFTASGERQFDGYKLYQAADANDQSGTVSRPYTVGTKFMDADRYGIKRIKEVVGEDGSVVIRVYLLDPRQQSKRSDGSLSTDGYMLLAETKPIKPGEWNSQDLVVKKTPLRTISYTETNPKTGAVTQYPNGKEVPFDFQKASGYEPYHTVFVPFLGDGIGHGSANSQLERGVGGIGTNVDLLNTLTPYKQPVYYYVKQEPVEVTPEFEKQLEGRVLVDGEFTFKLTEEKSTPDKFEETVTNKDGKATFSKLTFTKAGTYKYKITEQKGSDTNVDYDAMTVTMTVTVTEKNAVGDLEASVKYSAEGGFKSSADDKIFNNYVVAPVKTKFDFSKKLAGRELKDGEFSFQLKDANGTVLQTKTNTKAGVVAFDDLTFTNAQVGTHKYTVEEVRGSEAGMQYDPMKAEVTITVTKEGHVLKATNTLPSDTEFNNTFTPVATQAQFKFTKKLEGKELTKDAFTFELVENGNVIQTKKNAADGTIQFDAISYDKEGSHTYTVREVAGTDTNIDYDDMNAVVKVNVTKDAASGVLTAKVTMPEDTEFNNFAVAPVKTRFDFSKALAGRELKEGEFTFVLKDADGKTLQTKTNTKAGVVAFDDLTFDNTQVGTHKYTVEEVIPENKETGMTYDQMKAEVTITVTKEGHVLKATNTLPADTEFNNTFTPAATQAQFKFTKRLEGKALEAGAFEFELLENGNVIQTKKNKADGSITFDAIEYNTVGEHTYTVREKAGNDANIDYDPMNAVVTVNVTKNVATGLLSAAVTMPEDTEFNNYVVSPVVTKFDFTKKLAGRELKAGEFSFVLKDANGAVVETVKNDAAGNVSFSNLSFDNTKVGTHTYTVEEVIPENKEFGMTYDQMKATVTVEVAKNGHSLTTVTNVTSKGGVDANGKATDGTADKEFNNKVTPPNTPEFQPEKFVVSKEKYDITGNKLMDDDDELTNEYTETNADPYVDKTNNNEPENLNTKTVKRGSKLVYQVWLDTTKFTEANNIQYVGVSDTYDADKLDVNAADIKAYDSVTGAEVTNKFDIKVENGTITATSKDEFIKDK</sequence>
<evidence type="ECO:0000259" key="4">
    <source>
        <dbReference type="Pfam" id="PF04650"/>
    </source>
</evidence>
<evidence type="ECO:0000313" key="7">
    <source>
        <dbReference type="Proteomes" id="UP000761167"/>
    </source>
</evidence>
<feature type="region of interest" description="Disordered" evidence="2">
    <location>
        <begin position="44"/>
        <end position="217"/>
    </location>
</feature>
<dbReference type="NCBIfam" id="TIGR01168">
    <property type="entry name" value="YSIRK_signal"/>
    <property type="match status" value="1"/>
</dbReference>